<dbReference type="PROSITE" id="PS51819">
    <property type="entry name" value="VOC"/>
    <property type="match status" value="1"/>
</dbReference>
<name>A0ABN1KHG5_9BURK</name>
<dbReference type="EMBL" id="BAAAEW010000042">
    <property type="protein sequence ID" value="GAA0766528.1"/>
    <property type="molecule type" value="Genomic_DNA"/>
</dbReference>
<organism evidence="2 3">
    <name type="scientific">Ideonella azotifigens</name>
    <dbReference type="NCBI Taxonomy" id="513160"/>
    <lineage>
        <taxon>Bacteria</taxon>
        <taxon>Pseudomonadati</taxon>
        <taxon>Pseudomonadota</taxon>
        <taxon>Betaproteobacteria</taxon>
        <taxon>Burkholderiales</taxon>
        <taxon>Sphaerotilaceae</taxon>
        <taxon>Ideonella</taxon>
    </lineage>
</organism>
<dbReference type="PANTHER" id="PTHR35006:SF1">
    <property type="entry name" value="BLL2941 PROTEIN"/>
    <property type="match status" value="1"/>
</dbReference>
<evidence type="ECO:0000313" key="3">
    <source>
        <dbReference type="Proteomes" id="UP001500279"/>
    </source>
</evidence>
<reference evidence="2 3" key="1">
    <citation type="journal article" date="2019" name="Int. J. Syst. Evol. Microbiol.">
        <title>The Global Catalogue of Microorganisms (GCM) 10K type strain sequencing project: providing services to taxonomists for standard genome sequencing and annotation.</title>
        <authorList>
            <consortium name="The Broad Institute Genomics Platform"/>
            <consortium name="The Broad Institute Genome Sequencing Center for Infectious Disease"/>
            <person name="Wu L."/>
            <person name="Ma J."/>
        </authorList>
    </citation>
    <scope>NUCLEOTIDE SEQUENCE [LARGE SCALE GENOMIC DNA]</scope>
    <source>
        <strain evidence="2 3">JCM 15503</strain>
    </source>
</reference>
<comment type="caution">
    <text evidence="2">The sequence shown here is derived from an EMBL/GenBank/DDBJ whole genome shotgun (WGS) entry which is preliminary data.</text>
</comment>
<dbReference type="SUPFAM" id="SSF54593">
    <property type="entry name" value="Glyoxalase/Bleomycin resistance protein/Dihydroxybiphenyl dioxygenase"/>
    <property type="match status" value="1"/>
</dbReference>
<keyword evidence="3" id="KW-1185">Reference proteome</keyword>
<evidence type="ECO:0000313" key="2">
    <source>
        <dbReference type="EMBL" id="GAA0766528.1"/>
    </source>
</evidence>
<dbReference type="Proteomes" id="UP001500279">
    <property type="component" value="Unassembled WGS sequence"/>
</dbReference>
<evidence type="ECO:0000259" key="1">
    <source>
        <dbReference type="PROSITE" id="PS51819"/>
    </source>
</evidence>
<feature type="domain" description="VOC" evidence="1">
    <location>
        <begin position="25"/>
        <end position="150"/>
    </location>
</feature>
<dbReference type="Pfam" id="PF00903">
    <property type="entry name" value="Glyoxalase"/>
    <property type="match status" value="1"/>
</dbReference>
<dbReference type="InterPro" id="IPR029068">
    <property type="entry name" value="Glyas_Bleomycin-R_OHBP_Dase"/>
</dbReference>
<accession>A0ABN1KHG5</accession>
<sequence>MAAVSSQALAGAALLPARGWQDGAMFSHHFTGVQDFERALAFYRPLLASLGLQQRFVDPSRPWAGWQVPGQPRPLFVIAAPHDGTHAPGNGQMVAFLAPSTEAVRQAHAIGLASGGTCEGEPGLRPHYHPDYYGAYLRDPEGNKIGVACHETEAS</sequence>
<dbReference type="InterPro" id="IPR037523">
    <property type="entry name" value="VOC_core"/>
</dbReference>
<proteinExistence type="predicted"/>
<dbReference type="InterPro" id="IPR004360">
    <property type="entry name" value="Glyas_Fos-R_dOase_dom"/>
</dbReference>
<dbReference type="PANTHER" id="PTHR35006">
    <property type="entry name" value="GLYOXALASE FAMILY PROTEIN (AFU_ORTHOLOGUE AFUA_5G14830)"/>
    <property type="match status" value="1"/>
</dbReference>
<protein>
    <submittedName>
        <fullName evidence="2">VOC family protein</fullName>
    </submittedName>
</protein>
<gene>
    <name evidence="2" type="ORF">GCM10009107_54770</name>
</gene>
<dbReference type="Gene3D" id="3.10.180.10">
    <property type="entry name" value="2,3-Dihydroxybiphenyl 1,2-Dioxygenase, domain 1"/>
    <property type="match status" value="1"/>
</dbReference>
<dbReference type="CDD" id="cd07262">
    <property type="entry name" value="VOC_like"/>
    <property type="match status" value="1"/>
</dbReference>